<accession>A0A1Y1WH31</accession>
<name>A0A1Y1WH31_9FUNG</name>
<proteinExistence type="predicted"/>
<dbReference type="GeneID" id="63808793"/>
<organism evidence="1 2">
    <name type="scientific">Linderina pennispora</name>
    <dbReference type="NCBI Taxonomy" id="61395"/>
    <lineage>
        <taxon>Eukaryota</taxon>
        <taxon>Fungi</taxon>
        <taxon>Fungi incertae sedis</taxon>
        <taxon>Zoopagomycota</taxon>
        <taxon>Kickxellomycotina</taxon>
        <taxon>Kickxellomycetes</taxon>
        <taxon>Kickxellales</taxon>
        <taxon>Kickxellaceae</taxon>
        <taxon>Linderina</taxon>
    </lineage>
</organism>
<gene>
    <name evidence="1" type="ORF">DL89DRAFT_84150</name>
</gene>
<dbReference type="RefSeq" id="XP_040746221.1">
    <property type="nucleotide sequence ID" value="XM_040892145.1"/>
</dbReference>
<sequence length="80" mass="8632">MVEGSIACRLHGSDLSKILTLGRMCGFHIWHRLLSYSDPPELDNGSLLQFGISCQGIMQGSACCVGTSDLSCGRPEEECL</sequence>
<dbReference type="EMBL" id="MCFD01000002">
    <property type="protein sequence ID" value="ORX72881.1"/>
    <property type="molecule type" value="Genomic_DNA"/>
</dbReference>
<dbReference type="AlphaFoldDB" id="A0A1Y1WH31"/>
<dbReference type="Proteomes" id="UP000193922">
    <property type="component" value="Unassembled WGS sequence"/>
</dbReference>
<evidence type="ECO:0000313" key="2">
    <source>
        <dbReference type="Proteomes" id="UP000193922"/>
    </source>
</evidence>
<evidence type="ECO:0000313" key="1">
    <source>
        <dbReference type="EMBL" id="ORX72881.1"/>
    </source>
</evidence>
<reference evidence="1 2" key="1">
    <citation type="submission" date="2016-07" db="EMBL/GenBank/DDBJ databases">
        <title>Pervasive Adenine N6-methylation of Active Genes in Fungi.</title>
        <authorList>
            <consortium name="DOE Joint Genome Institute"/>
            <person name="Mondo S.J."/>
            <person name="Dannebaum R.O."/>
            <person name="Kuo R.C."/>
            <person name="Labutti K."/>
            <person name="Haridas S."/>
            <person name="Kuo A."/>
            <person name="Salamov A."/>
            <person name="Ahrendt S.R."/>
            <person name="Lipzen A."/>
            <person name="Sullivan W."/>
            <person name="Andreopoulos W.B."/>
            <person name="Clum A."/>
            <person name="Lindquist E."/>
            <person name="Daum C."/>
            <person name="Ramamoorthy G.K."/>
            <person name="Gryganskyi A."/>
            <person name="Culley D."/>
            <person name="Magnuson J.K."/>
            <person name="James T.Y."/>
            <person name="O'Malley M.A."/>
            <person name="Stajich J.E."/>
            <person name="Spatafora J.W."/>
            <person name="Visel A."/>
            <person name="Grigoriev I.V."/>
        </authorList>
    </citation>
    <scope>NUCLEOTIDE SEQUENCE [LARGE SCALE GENOMIC DNA]</scope>
    <source>
        <strain evidence="1 2">ATCC 12442</strain>
    </source>
</reference>
<comment type="caution">
    <text evidence="1">The sequence shown here is derived from an EMBL/GenBank/DDBJ whole genome shotgun (WGS) entry which is preliminary data.</text>
</comment>
<keyword evidence="2" id="KW-1185">Reference proteome</keyword>
<protein>
    <submittedName>
        <fullName evidence="1">Uncharacterized protein</fullName>
    </submittedName>
</protein>